<keyword evidence="2" id="KW-1185">Reference proteome</keyword>
<evidence type="ECO:0000313" key="2">
    <source>
        <dbReference type="Proteomes" id="UP000805193"/>
    </source>
</evidence>
<gene>
    <name evidence="1" type="ORF">HPB47_025822</name>
</gene>
<reference evidence="1 2" key="1">
    <citation type="journal article" date="2020" name="Cell">
        <title>Large-Scale Comparative Analyses of Tick Genomes Elucidate Their Genetic Diversity and Vector Capacities.</title>
        <authorList>
            <consortium name="Tick Genome and Microbiome Consortium (TIGMIC)"/>
            <person name="Jia N."/>
            <person name="Wang J."/>
            <person name="Shi W."/>
            <person name="Du L."/>
            <person name="Sun Y."/>
            <person name="Zhan W."/>
            <person name="Jiang J.F."/>
            <person name="Wang Q."/>
            <person name="Zhang B."/>
            <person name="Ji P."/>
            <person name="Bell-Sakyi L."/>
            <person name="Cui X.M."/>
            <person name="Yuan T.T."/>
            <person name="Jiang B.G."/>
            <person name="Yang W.F."/>
            <person name="Lam T.T."/>
            <person name="Chang Q.C."/>
            <person name="Ding S.J."/>
            <person name="Wang X.J."/>
            <person name="Zhu J.G."/>
            <person name="Ruan X.D."/>
            <person name="Zhao L."/>
            <person name="Wei J.T."/>
            <person name="Ye R.Z."/>
            <person name="Que T.C."/>
            <person name="Du C.H."/>
            <person name="Zhou Y.H."/>
            <person name="Cheng J.X."/>
            <person name="Dai P.F."/>
            <person name="Guo W.B."/>
            <person name="Han X.H."/>
            <person name="Huang E.J."/>
            <person name="Li L.F."/>
            <person name="Wei W."/>
            <person name="Gao Y.C."/>
            <person name="Liu J.Z."/>
            <person name="Shao H.Z."/>
            <person name="Wang X."/>
            <person name="Wang C.C."/>
            <person name="Yang T.C."/>
            <person name="Huo Q.B."/>
            <person name="Li W."/>
            <person name="Chen H.Y."/>
            <person name="Chen S.E."/>
            <person name="Zhou L.G."/>
            <person name="Ni X.B."/>
            <person name="Tian J.H."/>
            <person name="Sheng Y."/>
            <person name="Liu T."/>
            <person name="Pan Y.S."/>
            <person name="Xia L.Y."/>
            <person name="Li J."/>
            <person name="Zhao F."/>
            <person name="Cao W.C."/>
        </authorList>
    </citation>
    <scope>NUCLEOTIDE SEQUENCE [LARGE SCALE GENOMIC DNA]</scope>
    <source>
        <strain evidence="1">Iper-2018</strain>
    </source>
</reference>
<organism evidence="1 2">
    <name type="scientific">Ixodes persulcatus</name>
    <name type="common">Taiga tick</name>
    <dbReference type="NCBI Taxonomy" id="34615"/>
    <lineage>
        <taxon>Eukaryota</taxon>
        <taxon>Metazoa</taxon>
        <taxon>Ecdysozoa</taxon>
        <taxon>Arthropoda</taxon>
        <taxon>Chelicerata</taxon>
        <taxon>Arachnida</taxon>
        <taxon>Acari</taxon>
        <taxon>Parasitiformes</taxon>
        <taxon>Ixodida</taxon>
        <taxon>Ixodoidea</taxon>
        <taxon>Ixodidae</taxon>
        <taxon>Ixodinae</taxon>
        <taxon>Ixodes</taxon>
    </lineage>
</organism>
<dbReference type="EMBL" id="JABSTQ010009654">
    <property type="protein sequence ID" value="KAG0427148.1"/>
    <property type="molecule type" value="Genomic_DNA"/>
</dbReference>
<evidence type="ECO:0000313" key="1">
    <source>
        <dbReference type="EMBL" id="KAG0427148.1"/>
    </source>
</evidence>
<accession>A0AC60Q0S4</accession>
<name>A0AC60Q0S4_IXOPE</name>
<comment type="caution">
    <text evidence="1">The sequence shown here is derived from an EMBL/GenBank/DDBJ whole genome shotgun (WGS) entry which is preliminary data.</text>
</comment>
<sequence>MFPLLRELGSQLKSRKVHIDGNVFRLHTSVTVVLLLAFSVLLTAKDYVGSPIDCYCPSIEKSVLDSFCWIESTYSLKSLFAASRTKELAYPGTGNDRNAPGDRQYHRYYQWVCFLLFGQAMFFYFPRWLWCAWEGGRVPAIVSALDVESAAFHDSGGELRSRLVDFLVLNLNRNNWYFAKYLLCELVGFLNVIAQVMLTDVALSGTFVSYGSDVVEWYRTKAEQRLVSPMVRAFPRMAMCSFFRYGDSGALENREAVCVLPVNIVNEKLFLFLWFWYMLLLATGALLLVYRVLLVIHAPLRYGLLRARYPDSEQMGDLVRSLAVGDVFLLGLIGQNTDPLVFGQLVRELSQRVPQCPHKNGRAAQLNSCHLNCCRAA</sequence>
<dbReference type="Proteomes" id="UP000805193">
    <property type="component" value="Unassembled WGS sequence"/>
</dbReference>
<proteinExistence type="predicted"/>
<protein>
    <submittedName>
        <fullName evidence="1">Uncharacterized protein</fullName>
    </submittedName>
</protein>